<proteinExistence type="predicted"/>
<keyword evidence="2" id="KW-1185">Reference proteome</keyword>
<dbReference type="AlphaFoldDB" id="B6H6H5"/>
<dbReference type="HOGENOM" id="CLU_1661369_0_0_1"/>
<evidence type="ECO:0000313" key="2">
    <source>
        <dbReference type="Proteomes" id="UP000000724"/>
    </source>
</evidence>
<accession>B6H6H5</accession>
<name>B6H6H5_PENRW</name>
<sequence length="159" mass="18499">MVRRLAYNIVPTFLEGPRRPTVWIEYKSGHAAESDWDFYTPVKESQISKLNMWGIPRLSSAVKVHFTMRFETRAMQPMYDMRHHTEEEKRRRVEQLAMVERTEKKKIRVGIYANPCLDRMAMASSHFAYVRPSLLPYAVLCQVACPVRSHPNGSNSPSN</sequence>
<dbReference type="VEuPathDB" id="FungiDB:PCH_Pc15g00290"/>
<evidence type="ECO:0000313" key="1">
    <source>
        <dbReference type="EMBL" id="CAP82915.1"/>
    </source>
</evidence>
<protein>
    <submittedName>
        <fullName evidence="1">Uncharacterized protein</fullName>
    </submittedName>
</protein>
<organism evidence="1 2">
    <name type="scientific">Penicillium rubens (strain ATCC 28089 / DSM 1075 / NRRL 1951 / Wisconsin 54-1255)</name>
    <name type="common">Penicillium chrysogenum</name>
    <dbReference type="NCBI Taxonomy" id="500485"/>
    <lineage>
        <taxon>Eukaryota</taxon>
        <taxon>Fungi</taxon>
        <taxon>Dikarya</taxon>
        <taxon>Ascomycota</taxon>
        <taxon>Pezizomycotina</taxon>
        <taxon>Eurotiomycetes</taxon>
        <taxon>Eurotiomycetidae</taxon>
        <taxon>Eurotiales</taxon>
        <taxon>Aspergillaceae</taxon>
        <taxon>Penicillium</taxon>
        <taxon>Penicillium chrysogenum species complex</taxon>
    </lineage>
</organism>
<dbReference type="Proteomes" id="UP000000724">
    <property type="component" value="Contig Pc00c15"/>
</dbReference>
<reference evidence="1 2" key="1">
    <citation type="journal article" date="2008" name="Nat. Biotechnol.">
        <title>Genome sequencing and analysis of the filamentous fungus Penicillium chrysogenum.</title>
        <authorList>
            <person name="van den Berg M.A."/>
            <person name="Albang R."/>
            <person name="Albermann K."/>
            <person name="Badger J.H."/>
            <person name="Daran J.-M."/>
            <person name="Driessen A.J.M."/>
            <person name="Garcia-Estrada C."/>
            <person name="Fedorova N.D."/>
            <person name="Harris D.M."/>
            <person name="Heijne W.H.M."/>
            <person name="Joardar V.S."/>
            <person name="Kiel J.A.K.W."/>
            <person name="Kovalchuk A."/>
            <person name="Martin J.F."/>
            <person name="Nierman W.C."/>
            <person name="Nijland J.G."/>
            <person name="Pronk J.T."/>
            <person name="Roubos J.A."/>
            <person name="van der Klei I.J."/>
            <person name="van Peij N.N.M.E."/>
            <person name="Veenhuis M."/>
            <person name="von Doehren H."/>
            <person name="Wagner C."/>
            <person name="Wortman J.R."/>
            <person name="Bovenberg R.A.L."/>
        </authorList>
    </citation>
    <scope>NUCLEOTIDE SEQUENCE [LARGE SCALE GENOMIC DNA]</scope>
    <source>
        <strain evidence="2">ATCC 28089 / DSM 1075 / NRRL 1951 / Wisconsin 54-1255</strain>
    </source>
</reference>
<gene>
    <name evidence="1" type="ORF">Pc15g00290</name>
    <name evidence="1" type="ORF">PCH_Pc15g00290</name>
</gene>
<dbReference type="EMBL" id="AM920430">
    <property type="protein sequence ID" value="CAP82915.1"/>
    <property type="molecule type" value="Genomic_DNA"/>
</dbReference>